<reference evidence="2" key="1">
    <citation type="submission" date="2021-02" db="EMBL/GenBank/DDBJ databases">
        <authorList>
            <person name="Dougan E. K."/>
            <person name="Rhodes N."/>
            <person name="Thang M."/>
            <person name="Chan C."/>
        </authorList>
    </citation>
    <scope>NUCLEOTIDE SEQUENCE</scope>
</reference>
<comment type="caution">
    <text evidence="2">The sequence shown here is derived from an EMBL/GenBank/DDBJ whole genome shotgun (WGS) entry which is preliminary data.</text>
</comment>
<organism evidence="2 3">
    <name type="scientific">Polarella glacialis</name>
    <name type="common">Dinoflagellate</name>
    <dbReference type="NCBI Taxonomy" id="89957"/>
    <lineage>
        <taxon>Eukaryota</taxon>
        <taxon>Sar</taxon>
        <taxon>Alveolata</taxon>
        <taxon>Dinophyceae</taxon>
        <taxon>Suessiales</taxon>
        <taxon>Suessiaceae</taxon>
        <taxon>Polarella</taxon>
    </lineage>
</organism>
<dbReference type="PANTHER" id="PTHR33050">
    <property type="entry name" value="REVERSE TRANSCRIPTASE DOMAIN-CONTAINING PROTEIN"/>
    <property type="match status" value="1"/>
</dbReference>
<name>A0A813JMW2_POLGL</name>
<feature type="region of interest" description="Disordered" evidence="1">
    <location>
        <begin position="596"/>
        <end position="615"/>
    </location>
</feature>
<dbReference type="Proteomes" id="UP000626109">
    <property type="component" value="Unassembled WGS sequence"/>
</dbReference>
<dbReference type="PANTHER" id="PTHR33050:SF7">
    <property type="entry name" value="RIBONUCLEASE H"/>
    <property type="match status" value="1"/>
</dbReference>
<evidence type="ECO:0000313" key="3">
    <source>
        <dbReference type="Proteomes" id="UP000626109"/>
    </source>
</evidence>
<proteinExistence type="predicted"/>
<feature type="compositionally biased region" description="Gly residues" evidence="1">
    <location>
        <begin position="352"/>
        <end position="366"/>
    </location>
</feature>
<evidence type="ECO:0000313" key="2">
    <source>
        <dbReference type="EMBL" id="CAE8682573.1"/>
    </source>
</evidence>
<accession>A0A813JMW2</accession>
<dbReference type="EMBL" id="CAJNNW010026083">
    <property type="protein sequence ID" value="CAE8682573.1"/>
    <property type="molecule type" value="Genomic_DNA"/>
</dbReference>
<protein>
    <submittedName>
        <fullName evidence="2">Uncharacterized protein</fullName>
    </submittedName>
</protein>
<sequence length="1639" mass="180801">MPLQVLTAQESAEALAAASSDIRFHFDELQVHQDIQVAIYHGGFTTLRLFSALDESAPKVRECLKEDVGMDPTTDLPMRRQVALVIAAWESGREQVVSEDRAKLEARSNHFPRPVGVTEHAAMRAAVEAKLGTLRNYEVPSKALIGQKLEQVEQNEMRLEDFREVTSIDDGEVEFLSSAVDSTGAIKVRRGSAGGSLPDNPEELRLRHKRIALAWAFVSTKHCNRPWLKNFQIDIYRKLSDHILGKEVAGLAVTGADSMVILKPSWRQVLHYDSEVRKHAYECIRSGTQATIADAVEASCKDVRILQLHLLNPLTLEGNARAKGNKRTFDQNSEPGEEESSRDRTKTKVKGLGRGSVSGDRGGGKGGGKKGKRGKGQLFKEIPRTGKSICFAFGKKECEGGCEMAHVCQQCLGNHSLCDCPNKPKAKAAENARHFRLFLFIYFFIGPLGSTVVLGSLSSAPAAASLDPVGPPRLSEGFRRIRVVHGDESAAASSISFPCIAATDSVQESVDKDSSSNGQTLRALYLFAGDRRKADVSWYLRKLCLQHKVKLVFLEFDLGKGNSANMKVAWDKIRGKIEDKEFELVFCTPPGGEFSRTKWTSKKGAQPSRSRQHPLGYPWLKGGPKRLADQANLLVERALEACRIAHLAGARFLCAHAGDLGRAASGEPASLWQLPITRQLAEDTSADTVVFFQCRWQKCCQRSPTRLMGTVSNLRSMGHAGWPSFTKQGHYAGPLPRRCGHSHSEHLVSKQAGTMRAAATAAYPPQFCSALALLFMEGFLLHSTVKRATATLTPSGGEQLQESGRKKQVHLKSALQVEAEDAESDLDEDGFPKPKFGAGLWGQGPPLSYVESGKRKLFADGCGLCGPGRWEPERRQVVGSTLADEVRSGLLKVLREKLNVKKVLFQLACNQFTTSPFGEALLVEGIETFVSLLKKHGAAGASDEVPPGQPVRLPALESFLLLCGDPDSRVFHSSSRSFSKGVTLGILGKLPRVPSVFDRKERWRKYPEEEGEPEDGGNYVSARDHLDSIKKQFEEERALGAMREVLEVEARKEYGSNLLIAPIGAIEKADATFRVIRDGTHKVKVNPRIRARDQRKCPGTGELKTVMRSSKKACKSVFGLTGDVKRAHRLPRVWQAEWGLQACKLSGDTVWLNEVGTFGMGPAAYHWARESSGMGRACLYLMQNRWFFQLLYADDFNWVSSGAFAGDDIMLAVFFLCLLGVPVSWKKFHGGLQYEWVGYWSDLRHRRLGISEGRAQWLVRWMSKALVAGSVCIEEFKSVLGRMGFAMRALETFRPFLGPLYAWSSAVPARSCLPLPVMIRLILIYLKDRLKEGSRTAPYGCSQGFSKEHFRADAKAEGEDVRIGGWECLDAENVGAARWFSEVITRENAPWVFEAGEPFRTIATLELLATLCCLVAFPRLSEQALPEEPRALLTLGGSTDNLGNKFVVAKLQTTKYPLVCVLMEIAAMLHQAGEGFDLQWVPRLQNVEADQLTNNDFRGFDPVKRVHSGVPLGVELLEEEEPFTEAWARMRKDLATKMPEVDWASASATKVVKWRYSQIYKGIGGERPAANWVWGDEEVEKAKPGVVTLFRKGQVLGLLAGDATAPTSNFESCVYSAHRCAAAVKAFLAEVDGAPVSAI</sequence>
<gene>
    <name evidence="2" type="ORF">PGLA2088_LOCUS23017</name>
</gene>
<feature type="region of interest" description="Disordered" evidence="1">
    <location>
        <begin position="322"/>
        <end position="376"/>
    </location>
</feature>
<evidence type="ECO:0000256" key="1">
    <source>
        <dbReference type="SAM" id="MobiDB-lite"/>
    </source>
</evidence>
<dbReference type="InterPro" id="IPR052055">
    <property type="entry name" value="Hepadnavirus_pol/RT"/>
</dbReference>